<dbReference type="Proteomes" id="UP001327560">
    <property type="component" value="Chromosome 4"/>
</dbReference>
<dbReference type="AlphaFoldDB" id="A0AAQ3K707"/>
<proteinExistence type="predicted"/>
<reference evidence="2 3" key="1">
    <citation type="submission" date="2023-10" db="EMBL/GenBank/DDBJ databases">
        <title>Chromosome-scale genome assembly provides insights into flower coloration mechanisms of Canna indica.</title>
        <authorList>
            <person name="Li C."/>
        </authorList>
    </citation>
    <scope>NUCLEOTIDE SEQUENCE [LARGE SCALE GENOMIC DNA]</scope>
    <source>
        <tissue evidence="2">Flower</tissue>
    </source>
</reference>
<keyword evidence="3" id="KW-1185">Reference proteome</keyword>
<feature type="region of interest" description="Disordered" evidence="1">
    <location>
        <begin position="1"/>
        <end position="42"/>
    </location>
</feature>
<evidence type="ECO:0000256" key="1">
    <source>
        <dbReference type="SAM" id="MobiDB-lite"/>
    </source>
</evidence>
<dbReference type="EMBL" id="CP136893">
    <property type="protein sequence ID" value="WOL03277.1"/>
    <property type="molecule type" value="Genomic_DNA"/>
</dbReference>
<feature type="compositionally biased region" description="Basic and acidic residues" evidence="1">
    <location>
        <begin position="21"/>
        <end position="38"/>
    </location>
</feature>
<organism evidence="2 3">
    <name type="scientific">Canna indica</name>
    <name type="common">Indian-shot</name>
    <dbReference type="NCBI Taxonomy" id="4628"/>
    <lineage>
        <taxon>Eukaryota</taxon>
        <taxon>Viridiplantae</taxon>
        <taxon>Streptophyta</taxon>
        <taxon>Embryophyta</taxon>
        <taxon>Tracheophyta</taxon>
        <taxon>Spermatophyta</taxon>
        <taxon>Magnoliopsida</taxon>
        <taxon>Liliopsida</taxon>
        <taxon>Zingiberales</taxon>
        <taxon>Cannaceae</taxon>
        <taxon>Canna</taxon>
    </lineage>
</organism>
<name>A0AAQ3K707_9LILI</name>
<protein>
    <submittedName>
        <fullName evidence="2">Uncharacterized protein</fullName>
    </submittedName>
</protein>
<sequence length="108" mass="12027">MEFIHGIRRNPLTFRQLTQRETSEKRNSSRARGEKYDDGGGALMASSRSLPSLLDKAFRFPLSHIPPACSSGLCLLIALSRGNPTFPRGFSLRFSSDSLGRAVFLKLR</sequence>
<accession>A0AAQ3K707</accession>
<gene>
    <name evidence="2" type="ORF">Cni_G11997</name>
</gene>
<evidence type="ECO:0000313" key="2">
    <source>
        <dbReference type="EMBL" id="WOL03277.1"/>
    </source>
</evidence>
<evidence type="ECO:0000313" key="3">
    <source>
        <dbReference type="Proteomes" id="UP001327560"/>
    </source>
</evidence>